<sequence>MQNRLYCPIRGELTIKQKDSLNEFTEEYQRIECVKFLLKKGYPKENIDFEREIIKYDHSGRNSLRADVVAYKVNKAYINTNEDKIDNIILVAEIKKKSKDKQNAIKYQSQHFFAEI</sequence>
<dbReference type="AlphaFoldDB" id="A0A386AXD7"/>
<accession>A0A386AXD7</accession>
<gene>
    <name evidence="1" type="primary">orf116</name>
</gene>
<name>A0A386AXD7_9CHLO</name>
<keyword evidence="1" id="KW-0934">Plastid</keyword>
<keyword evidence="1" id="KW-0150">Chloroplast</keyword>
<evidence type="ECO:0000313" key="1">
    <source>
        <dbReference type="EMBL" id="AYC64031.1"/>
    </source>
</evidence>
<protein>
    <recommendedName>
        <fullName evidence="2">Type I restriction enzyme R protein N-terminal domain-containing protein</fullName>
    </recommendedName>
</protein>
<organism evidence="1">
    <name type="scientific">Halimeda micronesica</name>
    <dbReference type="NCBI Taxonomy" id="170426"/>
    <lineage>
        <taxon>Eukaryota</taxon>
        <taxon>Viridiplantae</taxon>
        <taxon>Chlorophyta</taxon>
        <taxon>core chlorophytes</taxon>
        <taxon>Ulvophyceae</taxon>
        <taxon>TCBD clade</taxon>
        <taxon>Bryopsidales</taxon>
        <taxon>Halimedineae</taxon>
        <taxon>Halimedaceae</taxon>
        <taxon>Halimedeae</taxon>
        <taxon>Halimeda</taxon>
    </lineage>
</organism>
<proteinExistence type="predicted"/>
<dbReference type="EMBL" id="MH591087">
    <property type="protein sequence ID" value="AYC64031.1"/>
    <property type="molecule type" value="Genomic_DNA"/>
</dbReference>
<geneLocation type="chloroplast" evidence="1"/>
<reference evidence="1" key="2">
    <citation type="journal article" date="2019" name="Mol. Phylogenet. Evol.">
        <title>Reassessment of the classification of bryopsidales (chlorophyta) based on chloroplast phylogenomic analyses.</title>
        <authorList>
            <person name="Cremen M.C."/>
            <person name="Leliaert F."/>
            <person name="West J."/>
            <person name="Lam D.W."/>
            <person name="Shimada S."/>
            <person name="Lopez-Bautista J.M."/>
            <person name="Verbruggen H."/>
        </authorList>
    </citation>
    <scope>NUCLEOTIDE SEQUENCE</scope>
</reference>
<evidence type="ECO:0008006" key="2">
    <source>
        <dbReference type="Google" id="ProtNLM"/>
    </source>
</evidence>
<reference evidence="1" key="1">
    <citation type="submission" date="2018-07" db="EMBL/GenBank/DDBJ databases">
        <authorList>
            <person name="Quirk P.G."/>
            <person name="Krulwich T.A."/>
        </authorList>
    </citation>
    <scope>NUCLEOTIDE SEQUENCE</scope>
</reference>